<feature type="transmembrane region" description="Helical" evidence="1">
    <location>
        <begin position="17"/>
        <end position="37"/>
    </location>
</feature>
<keyword evidence="1" id="KW-1133">Transmembrane helix</keyword>
<sequence length="404" mass="45811">MKKTENTKSKILYKKKFFLLVILTVFVFGGLVIFRFGRGEQRQEFPLQVVNEAILTGNCTETTDCVLTLLSPNGATKELENVFSFKKDTPVYLLPNGKTLVYLSENEGVGIVDILNKRRILIPNTQQAKLLQRYSDSFWIDNENQVELYDLEGKQKVSIKKNLLPNYEESKDFRPPSLSPLYSNKKILAITGAKGEGFSTTTLWEVFSEKRSTKLKSKDTFMNACGDEECVSNEIYFLNTQAGYLVIVNHNDRSTSWTEVYKLFPDASRESFALNELVNSSLSPWDGVILSNDDNKLYYVQNGVINAGDGISNSRNFIYEYNLESGKLKTILEFELPSGGSNYFSPLTLSPTGSYMLLNDSRPDEKDIRHNFYTILVINDGELKSNLDPLLEGKKIIGWVNTED</sequence>
<gene>
    <name evidence="2" type="ORF">A3D01_03680</name>
</gene>
<dbReference type="AlphaFoldDB" id="A0A1F7Z5H7"/>
<evidence type="ECO:0000256" key="1">
    <source>
        <dbReference type="SAM" id="Phobius"/>
    </source>
</evidence>
<dbReference type="Proteomes" id="UP000177169">
    <property type="component" value="Unassembled WGS sequence"/>
</dbReference>
<keyword evidence="1" id="KW-0812">Transmembrane</keyword>
<comment type="caution">
    <text evidence="2">The sequence shown here is derived from an EMBL/GenBank/DDBJ whole genome shotgun (WGS) entry which is preliminary data.</text>
</comment>
<reference evidence="2 3" key="1">
    <citation type="journal article" date="2016" name="Nat. Commun.">
        <title>Thousands of microbial genomes shed light on interconnected biogeochemical processes in an aquifer system.</title>
        <authorList>
            <person name="Anantharaman K."/>
            <person name="Brown C.T."/>
            <person name="Hug L.A."/>
            <person name="Sharon I."/>
            <person name="Castelle C.J."/>
            <person name="Probst A.J."/>
            <person name="Thomas B.C."/>
            <person name="Singh A."/>
            <person name="Wilkins M.J."/>
            <person name="Karaoz U."/>
            <person name="Brodie E.L."/>
            <person name="Williams K.H."/>
            <person name="Hubbard S.S."/>
            <person name="Banfield J.F."/>
        </authorList>
    </citation>
    <scope>NUCLEOTIDE SEQUENCE [LARGE SCALE GENOMIC DNA]</scope>
</reference>
<dbReference type="SUPFAM" id="SSF82171">
    <property type="entry name" value="DPP6 N-terminal domain-like"/>
    <property type="match status" value="1"/>
</dbReference>
<proteinExistence type="predicted"/>
<keyword evidence="1" id="KW-0472">Membrane</keyword>
<evidence type="ECO:0000313" key="2">
    <source>
        <dbReference type="EMBL" id="OGM34005.1"/>
    </source>
</evidence>
<evidence type="ECO:0000313" key="3">
    <source>
        <dbReference type="Proteomes" id="UP000177169"/>
    </source>
</evidence>
<name>A0A1F7Z5H7_9BACT</name>
<organism evidence="2 3">
    <name type="scientific">Candidatus Woesebacteria bacterium RIFCSPHIGHO2_02_FULL_39_13</name>
    <dbReference type="NCBI Taxonomy" id="1802505"/>
    <lineage>
        <taxon>Bacteria</taxon>
        <taxon>Candidatus Woeseibacteriota</taxon>
    </lineage>
</organism>
<accession>A0A1F7Z5H7</accession>
<protein>
    <submittedName>
        <fullName evidence="2">Uncharacterized protein</fullName>
    </submittedName>
</protein>
<dbReference type="EMBL" id="MGGR01000010">
    <property type="protein sequence ID" value="OGM34005.1"/>
    <property type="molecule type" value="Genomic_DNA"/>
</dbReference>